<dbReference type="Proteomes" id="UP000193100">
    <property type="component" value="Plasmid pSMR5"/>
</dbReference>
<dbReference type="EMBL" id="CP020932">
    <property type="protein sequence ID" value="ARM86169.1"/>
    <property type="molecule type" value="Genomic_DNA"/>
</dbReference>
<protein>
    <recommendedName>
        <fullName evidence="1">DUF5983 domain-containing protein</fullName>
    </recommendedName>
</protein>
<keyword evidence="2" id="KW-0614">Plasmid</keyword>
<dbReference type="AlphaFoldDB" id="A0A1W6KFR6"/>
<name>A0A1W6KFR6_9GAMM</name>
<accession>A0A1W6KFR6</accession>
<dbReference type="Pfam" id="PF19419">
    <property type="entry name" value="DUF5983"/>
    <property type="match status" value="1"/>
</dbReference>
<dbReference type="RefSeq" id="WP_085682133.1">
    <property type="nucleotide sequence ID" value="NZ_CP020932.1"/>
</dbReference>
<feature type="domain" description="DUF5983" evidence="1">
    <location>
        <begin position="157"/>
        <end position="244"/>
    </location>
</feature>
<organism evidence="2 3">
    <name type="scientific">Marinobacter salarius</name>
    <dbReference type="NCBI Taxonomy" id="1420917"/>
    <lineage>
        <taxon>Bacteria</taxon>
        <taxon>Pseudomonadati</taxon>
        <taxon>Pseudomonadota</taxon>
        <taxon>Gammaproteobacteria</taxon>
        <taxon>Pseudomonadales</taxon>
        <taxon>Marinobacteraceae</taxon>
        <taxon>Marinobacter</taxon>
    </lineage>
</organism>
<evidence type="ECO:0000313" key="2">
    <source>
        <dbReference type="EMBL" id="ARM86169.1"/>
    </source>
</evidence>
<dbReference type="InterPro" id="IPR046025">
    <property type="entry name" value="DUF5983"/>
</dbReference>
<sequence>MTRTTGFKQFQATRKASALADLIADGNEPAATYAGVAPKAAVNSSFEFKTAQGREVLAYSLASSADYPNLFIDVLADDSYHLLAGSYERTVHREQDLESLELELYELGLHDYVNGDNKVSEPVAPGPVMSEDPEEQLKAANDAFNVDGEMVETYRSVAISTAHLTQEDEIFLEEQAHDAGCNRVTGRESGYFIKLSAHEAEDNLRHVISEEAKKILRWAVMADFHLIEFDNAASEVDGFPTFDWVIG</sequence>
<evidence type="ECO:0000313" key="3">
    <source>
        <dbReference type="Proteomes" id="UP000193100"/>
    </source>
</evidence>
<geneLocation type="plasmid" evidence="3">
    <name>psmr5</name>
</geneLocation>
<gene>
    <name evidence="2" type="ORF">MARSALSMR5_04149</name>
</gene>
<evidence type="ECO:0000259" key="1">
    <source>
        <dbReference type="Pfam" id="PF19419"/>
    </source>
</evidence>
<proteinExistence type="predicted"/>
<dbReference type="GeneID" id="77258053"/>
<reference evidence="2 3" key="1">
    <citation type="submission" date="2017-04" db="EMBL/GenBank/DDBJ databases">
        <title>Genome Sequence of Marinobacter salarius strain SMR5 Isolated from a culture of the Diatom Skeletonema marinoi.</title>
        <authorList>
            <person name="Topel M."/>
            <person name="Pinder M.I.M."/>
            <person name="Johansson O.N."/>
            <person name="Kourtchenko O."/>
            <person name="Godhe A."/>
            <person name="Clarke A.K."/>
        </authorList>
    </citation>
    <scope>NUCLEOTIDE SEQUENCE [LARGE SCALE GENOMIC DNA]</scope>
    <source>
        <strain evidence="2 3">SMR5</strain>
        <plasmid evidence="3">Plasmid psmr5</plasmid>
    </source>
</reference>